<comment type="pathway">
    <text evidence="1">Metabolic intermediate biosynthesis; chorismate biosynthesis; chorismate from D-erythrose 4-phosphate and phosphoenolpyruvate: step 7/7.</text>
</comment>
<keyword evidence="8" id="KW-0521">NADP</keyword>
<dbReference type="Gene3D" id="3.60.150.10">
    <property type="entry name" value="Chorismate synthase AroC"/>
    <property type="match status" value="1"/>
</dbReference>
<evidence type="ECO:0000256" key="8">
    <source>
        <dbReference type="ARBA" id="ARBA00022857"/>
    </source>
</evidence>
<evidence type="ECO:0000256" key="2">
    <source>
        <dbReference type="ARBA" id="ARBA00008014"/>
    </source>
</evidence>
<evidence type="ECO:0000313" key="13">
    <source>
        <dbReference type="Proteomes" id="UP000269591"/>
    </source>
</evidence>
<evidence type="ECO:0000256" key="11">
    <source>
        <dbReference type="NCBIfam" id="TIGR00033"/>
    </source>
</evidence>
<dbReference type="GO" id="GO:0010181">
    <property type="term" value="F:FMN binding"/>
    <property type="evidence" value="ECO:0007669"/>
    <property type="project" value="TreeGrafter"/>
</dbReference>
<evidence type="ECO:0000256" key="7">
    <source>
        <dbReference type="ARBA" id="ARBA00022827"/>
    </source>
</evidence>
<sequence length="376" mass="39446">MRYMDAGEAHGLGLVTIVDDVPAGLRINPHNIDDDIARWDRLHGRPAQQRAYEGVELLAGVKDGRTVGAPVALCLARAENGAAMEGERRRSVVRPGTAELAGALKRDLDDCCDISDRTDARVGAMRVAAAGVPREFLADLGVEVHSYVTRIGEAVMREDVDASERFAYTPLDVEMSTLRCPSAQATRAMEAQIDRAVAEDDTLDGEFRVAITGLVPGLGDDMQPRGGMQPLLAAAAFSVAGVRGVEFGCATAGLCGSRAIDTPSCTSLGFTRSSNRAGGIEGGVSTGLPIILRVAVAAPSVLGKEVSALDMETLDSVDCAPGRFDACRVPSVAVAVESELAFALAQAYRSKFGGDCMGDVHAALDAYNARLARAAR</sequence>
<dbReference type="SUPFAM" id="SSF103263">
    <property type="entry name" value="Chorismate synthase, AroC"/>
    <property type="match status" value="1"/>
</dbReference>
<evidence type="ECO:0000256" key="10">
    <source>
        <dbReference type="ARBA" id="ARBA00023239"/>
    </source>
</evidence>
<dbReference type="Pfam" id="PF01264">
    <property type="entry name" value="Chorismate_synt"/>
    <property type="match status" value="1"/>
</dbReference>
<evidence type="ECO:0000256" key="5">
    <source>
        <dbReference type="ARBA" id="ARBA00022630"/>
    </source>
</evidence>
<keyword evidence="13" id="KW-1185">Reference proteome</keyword>
<name>A0A3N0B445_9ACTN</name>
<comment type="similarity">
    <text evidence="2">Belongs to the chorismate synthase family.</text>
</comment>
<dbReference type="Proteomes" id="UP000269591">
    <property type="component" value="Unassembled WGS sequence"/>
</dbReference>
<dbReference type="GO" id="GO:0008652">
    <property type="term" value="P:amino acid biosynthetic process"/>
    <property type="evidence" value="ECO:0007669"/>
    <property type="project" value="UniProtKB-KW"/>
</dbReference>
<evidence type="ECO:0000256" key="4">
    <source>
        <dbReference type="ARBA" id="ARBA00022605"/>
    </source>
</evidence>
<evidence type="ECO:0000313" key="12">
    <source>
        <dbReference type="EMBL" id="RNL41877.1"/>
    </source>
</evidence>
<dbReference type="EMBL" id="QIBX01000001">
    <property type="protein sequence ID" value="RNL41877.1"/>
    <property type="molecule type" value="Genomic_DNA"/>
</dbReference>
<protein>
    <recommendedName>
        <fullName evidence="3 11">Chorismate synthase</fullName>
        <ecNumber evidence="3 11">4.2.3.5</ecNumber>
    </recommendedName>
</protein>
<dbReference type="PANTHER" id="PTHR21085:SF0">
    <property type="entry name" value="CHORISMATE SYNTHASE"/>
    <property type="match status" value="1"/>
</dbReference>
<evidence type="ECO:0000256" key="6">
    <source>
        <dbReference type="ARBA" id="ARBA00022643"/>
    </source>
</evidence>
<dbReference type="GO" id="GO:0004107">
    <property type="term" value="F:chorismate synthase activity"/>
    <property type="evidence" value="ECO:0007669"/>
    <property type="project" value="UniProtKB-UniRule"/>
</dbReference>
<dbReference type="InterPro" id="IPR000453">
    <property type="entry name" value="Chorismate_synth"/>
</dbReference>
<reference evidence="13" key="1">
    <citation type="submission" date="2018-05" db="EMBL/GenBank/DDBJ databases">
        <title>Genome Sequencing of selected type strains of the family Eggerthellaceae.</title>
        <authorList>
            <person name="Danylec N."/>
            <person name="Stoll D.A."/>
            <person name="Doetsch A."/>
            <person name="Huch M."/>
        </authorList>
    </citation>
    <scope>NUCLEOTIDE SEQUENCE [LARGE SCALE GENOMIC DNA]</scope>
    <source>
        <strain evidence="13">DSM 24851</strain>
    </source>
</reference>
<gene>
    <name evidence="12" type="primary">aroC</name>
    <name evidence="12" type="ORF">DMP06_00220</name>
</gene>
<dbReference type="RefSeq" id="WP_123207740.1">
    <property type="nucleotide sequence ID" value="NZ_JBHTHO010000018.1"/>
</dbReference>
<keyword evidence="9" id="KW-0057">Aromatic amino acid biosynthesis</keyword>
<comment type="caution">
    <text evidence="12">The sequence shown here is derived from an EMBL/GenBank/DDBJ whole genome shotgun (WGS) entry which is preliminary data.</text>
</comment>
<dbReference type="GO" id="GO:0005829">
    <property type="term" value="C:cytosol"/>
    <property type="evidence" value="ECO:0007669"/>
    <property type="project" value="TreeGrafter"/>
</dbReference>
<evidence type="ECO:0000256" key="3">
    <source>
        <dbReference type="ARBA" id="ARBA00013036"/>
    </source>
</evidence>
<keyword evidence="5" id="KW-0285">Flavoprotein</keyword>
<dbReference type="OrthoDB" id="9771806at2"/>
<dbReference type="GO" id="GO:0009423">
    <property type="term" value="P:chorismate biosynthetic process"/>
    <property type="evidence" value="ECO:0007669"/>
    <property type="project" value="UniProtKB-UniRule"/>
</dbReference>
<keyword evidence="4" id="KW-0028">Amino-acid biosynthesis</keyword>
<dbReference type="InterPro" id="IPR035904">
    <property type="entry name" value="Chorismate_synth_AroC_sf"/>
</dbReference>
<dbReference type="PIRSF" id="PIRSF001456">
    <property type="entry name" value="Chorismate_synth"/>
    <property type="match status" value="1"/>
</dbReference>
<accession>A0A3N0B445</accession>
<keyword evidence="7" id="KW-0274">FAD</keyword>
<proteinExistence type="inferred from homology"/>
<dbReference type="GO" id="GO:0009073">
    <property type="term" value="P:aromatic amino acid family biosynthetic process"/>
    <property type="evidence" value="ECO:0007669"/>
    <property type="project" value="UniProtKB-KW"/>
</dbReference>
<dbReference type="PANTHER" id="PTHR21085">
    <property type="entry name" value="CHORISMATE SYNTHASE"/>
    <property type="match status" value="1"/>
</dbReference>
<evidence type="ECO:0000256" key="1">
    <source>
        <dbReference type="ARBA" id="ARBA00005044"/>
    </source>
</evidence>
<organism evidence="12 13">
    <name type="scientific">Slackia equolifaciens</name>
    <dbReference type="NCBI Taxonomy" id="498718"/>
    <lineage>
        <taxon>Bacteria</taxon>
        <taxon>Bacillati</taxon>
        <taxon>Actinomycetota</taxon>
        <taxon>Coriobacteriia</taxon>
        <taxon>Eggerthellales</taxon>
        <taxon>Eggerthellaceae</taxon>
        <taxon>Slackia</taxon>
    </lineage>
</organism>
<dbReference type="NCBIfam" id="TIGR00033">
    <property type="entry name" value="aroC"/>
    <property type="match status" value="1"/>
</dbReference>
<dbReference type="AlphaFoldDB" id="A0A3N0B445"/>
<dbReference type="EC" id="4.2.3.5" evidence="3 11"/>
<evidence type="ECO:0000256" key="9">
    <source>
        <dbReference type="ARBA" id="ARBA00023141"/>
    </source>
</evidence>
<keyword evidence="10" id="KW-0456">Lyase</keyword>
<keyword evidence="6" id="KW-0288">FMN</keyword>